<evidence type="ECO:0000256" key="9">
    <source>
        <dbReference type="SAM" id="Phobius"/>
    </source>
</evidence>
<feature type="domain" description="Histidine kinase/HSP90-like ATPase" evidence="10">
    <location>
        <begin position="361"/>
        <end position="450"/>
    </location>
</feature>
<evidence type="ECO:0000256" key="7">
    <source>
        <dbReference type="ARBA" id="ARBA00022840"/>
    </source>
</evidence>
<proteinExistence type="predicted"/>
<feature type="domain" description="Signal transduction histidine kinase subgroup 3 dimerisation and phosphoacceptor" evidence="11">
    <location>
        <begin position="238"/>
        <end position="303"/>
    </location>
</feature>
<keyword evidence="5" id="KW-0547">Nucleotide-binding</keyword>
<evidence type="ECO:0000259" key="10">
    <source>
        <dbReference type="Pfam" id="PF02518"/>
    </source>
</evidence>
<evidence type="ECO:0000256" key="1">
    <source>
        <dbReference type="ARBA" id="ARBA00000085"/>
    </source>
</evidence>
<accession>A0A917SJ73</accession>
<dbReference type="PANTHER" id="PTHR24421:SF10">
    <property type="entry name" value="NITRATE_NITRITE SENSOR PROTEIN NARQ"/>
    <property type="match status" value="1"/>
</dbReference>
<dbReference type="Gene3D" id="3.30.565.10">
    <property type="entry name" value="Histidine kinase-like ATPase, C-terminal domain"/>
    <property type="match status" value="1"/>
</dbReference>
<dbReference type="EC" id="2.7.13.3" evidence="2"/>
<dbReference type="Pfam" id="PF07730">
    <property type="entry name" value="HisKA_3"/>
    <property type="match status" value="1"/>
</dbReference>
<protein>
    <recommendedName>
        <fullName evidence="2">histidine kinase</fullName>
        <ecNumber evidence="2">2.7.13.3</ecNumber>
    </recommendedName>
</protein>
<keyword evidence="7" id="KW-0067">ATP-binding</keyword>
<evidence type="ECO:0000256" key="2">
    <source>
        <dbReference type="ARBA" id="ARBA00012438"/>
    </source>
</evidence>
<evidence type="ECO:0000256" key="6">
    <source>
        <dbReference type="ARBA" id="ARBA00022777"/>
    </source>
</evidence>
<evidence type="ECO:0000256" key="4">
    <source>
        <dbReference type="ARBA" id="ARBA00022679"/>
    </source>
</evidence>
<comment type="catalytic activity">
    <reaction evidence="1">
        <text>ATP + protein L-histidine = ADP + protein N-phospho-L-histidine.</text>
        <dbReference type="EC" id="2.7.13.3"/>
    </reaction>
</comment>
<dbReference type="Pfam" id="PF02518">
    <property type="entry name" value="HATPase_c"/>
    <property type="match status" value="1"/>
</dbReference>
<dbReference type="InterPro" id="IPR036890">
    <property type="entry name" value="HATPase_C_sf"/>
</dbReference>
<dbReference type="InterPro" id="IPR055558">
    <property type="entry name" value="DUF7134"/>
</dbReference>
<dbReference type="SUPFAM" id="SSF55874">
    <property type="entry name" value="ATPase domain of HSP90 chaperone/DNA topoisomerase II/histidine kinase"/>
    <property type="match status" value="1"/>
</dbReference>
<keyword evidence="6" id="KW-0418">Kinase</keyword>
<dbReference type="RefSeq" id="WP_188897957.1">
    <property type="nucleotide sequence ID" value="NZ_BMMZ01000016.1"/>
</dbReference>
<keyword evidence="8" id="KW-0902">Two-component regulatory system</keyword>
<dbReference type="Pfam" id="PF23539">
    <property type="entry name" value="DUF7134"/>
    <property type="match status" value="1"/>
</dbReference>
<dbReference type="InterPro" id="IPR011712">
    <property type="entry name" value="Sig_transdc_His_kin_sub3_dim/P"/>
</dbReference>
<keyword evidence="3" id="KW-0597">Phosphoprotein</keyword>
<dbReference type="Proteomes" id="UP000613840">
    <property type="component" value="Unassembled WGS sequence"/>
</dbReference>
<comment type="caution">
    <text evidence="13">The sequence shown here is derived from an EMBL/GenBank/DDBJ whole genome shotgun (WGS) entry which is preliminary data.</text>
</comment>
<evidence type="ECO:0000313" key="14">
    <source>
        <dbReference type="Proteomes" id="UP000613840"/>
    </source>
</evidence>
<keyword evidence="4" id="KW-0808">Transferase</keyword>
<evidence type="ECO:0000256" key="8">
    <source>
        <dbReference type="ARBA" id="ARBA00023012"/>
    </source>
</evidence>
<dbReference type="GO" id="GO:0005524">
    <property type="term" value="F:ATP binding"/>
    <property type="evidence" value="ECO:0007669"/>
    <property type="project" value="UniProtKB-KW"/>
</dbReference>
<feature type="transmembrane region" description="Helical" evidence="9">
    <location>
        <begin position="143"/>
        <end position="164"/>
    </location>
</feature>
<reference evidence="13" key="1">
    <citation type="journal article" date="2014" name="Int. J. Syst. Evol. Microbiol.">
        <title>Complete genome sequence of Corynebacterium casei LMG S-19264T (=DSM 44701T), isolated from a smear-ripened cheese.</title>
        <authorList>
            <consortium name="US DOE Joint Genome Institute (JGI-PGF)"/>
            <person name="Walter F."/>
            <person name="Albersmeier A."/>
            <person name="Kalinowski J."/>
            <person name="Ruckert C."/>
        </authorList>
    </citation>
    <scope>NUCLEOTIDE SEQUENCE</scope>
    <source>
        <strain evidence="13">CGMCC 4.7306</strain>
    </source>
</reference>
<keyword evidence="9" id="KW-0472">Membrane</keyword>
<dbReference type="CDD" id="cd16917">
    <property type="entry name" value="HATPase_UhpB-NarQ-NarX-like"/>
    <property type="match status" value="1"/>
</dbReference>
<sequence length="464" mass="50554">MSASGLTGVGTQWSTLDQILPSTDPPYPGWRRPTPGPDGRRADLIGAVALAVGAVTTMQLYPWAGLLQPTKAPQWLELLWSIAVTLPLAWRRRYPVIIALLVSALYMAGGIAFGVSLFFPMIALFVAFYTVGAWEPDRQRARWTRLVITAAMFIWIMISIFVYATGDRSDEPAATGPFSPLVSMALIQLLTNATFFIGSYYLGNRGYAGAIGQDELERRTAELARERERSTAQALALERMWIARELHDVVAHHVSVMGVQASAARVAFDHNPVAARDALGHVESSARTAIEELHGMLSTLREADPEARDDGRHPDHEIETAATVGVRRLPALVEESEAAGLPTRLEIVGTPGRLPAVLDVNLFRIAQEALTNVRKHAGPRATADVRLRYYPDEVEIEITNSGATPTRWPGRTGPGLGQLGMRERVAASGGTIELGALARGGYLVRARMPRSPMTGAEVFHDQRS</sequence>
<feature type="transmembrane region" description="Helical" evidence="9">
    <location>
        <begin position="184"/>
        <end position="203"/>
    </location>
</feature>
<feature type="transmembrane region" description="Helical" evidence="9">
    <location>
        <begin position="44"/>
        <end position="63"/>
    </location>
</feature>
<organism evidence="13 14">
    <name type="scientific">Microlunatus endophyticus</name>
    <dbReference type="NCBI Taxonomy" id="1716077"/>
    <lineage>
        <taxon>Bacteria</taxon>
        <taxon>Bacillati</taxon>
        <taxon>Actinomycetota</taxon>
        <taxon>Actinomycetes</taxon>
        <taxon>Propionibacteriales</taxon>
        <taxon>Propionibacteriaceae</taxon>
        <taxon>Microlunatus</taxon>
    </lineage>
</organism>
<dbReference type="InterPro" id="IPR050482">
    <property type="entry name" value="Sensor_HK_TwoCompSys"/>
</dbReference>
<evidence type="ECO:0000256" key="3">
    <source>
        <dbReference type="ARBA" id="ARBA00022553"/>
    </source>
</evidence>
<name>A0A917SJ73_9ACTN</name>
<dbReference type="AlphaFoldDB" id="A0A917SJ73"/>
<evidence type="ECO:0000313" key="13">
    <source>
        <dbReference type="EMBL" id="GGL81170.1"/>
    </source>
</evidence>
<dbReference type="InterPro" id="IPR003594">
    <property type="entry name" value="HATPase_dom"/>
</dbReference>
<dbReference type="PANTHER" id="PTHR24421">
    <property type="entry name" value="NITRATE/NITRITE SENSOR PROTEIN NARX-RELATED"/>
    <property type="match status" value="1"/>
</dbReference>
<keyword evidence="9" id="KW-0812">Transmembrane</keyword>
<evidence type="ECO:0000259" key="12">
    <source>
        <dbReference type="Pfam" id="PF23539"/>
    </source>
</evidence>
<dbReference type="GO" id="GO:0016020">
    <property type="term" value="C:membrane"/>
    <property type="evidence" value="ECO:0007669"/>
    <property type="project" value="InterPro"/>
</dbReference>
<dbReference type="GO" id="GO:0000155">
    <property type="term" value="F:phosphorelay sensor kinase activity"/>
    <property type="evidence" value="ECO:0007669"/>
    <property type="project" value="InterPro"/>
</dbReference>
<reference evidence="13" key="2">
    <citation type="submission" date="2020-09" db="EMBL/GenBank/DDBJ databases">
        <authorList>
            <person name="Sun Q."/>
            <person name="Zhou Y."/>
        </authorList>
    </citation>
    <scope>NUCLEOTIDE SEQUENCE</scope>
    <source>
        <strain evidence="13">CGMCC 4.7306</strain>
    </source>
</reference>
<evidence type="ECO:0000256" key="5">
    <source>
        <dbReference type="ARBA" id="ARBA00022741"/>
    </source>
</evidence>
<dbReference type="EMBL" id="BMMZ01000016">
    <property type="protein sequence ID" value="GGL81170.1"/>
    <property type="molecule type" value="Genomic_DNA"/>
</dbReference>
<feature type="domain" description="DUF7134" evidence="12">
    <location>
        <begin position="50"/>
        <end position="154"/>
    </location>
</feature>
<feature type="transmembrane region" description="Helical" evidence="9">
    <location>
        <begin position="98"/>
        <end position="131"/>
    </location>
</feature>
<evidence type="ECO:0000259" key="11">
    <source>
        <dbReference type="Pfam" id="PF07730"/>
    </source>
</evidence>
<gene>
    <name evidence="13" type="ORF">GCM10011575_44350</name>
</gene>
<dbReference type="GO" id="GO:0046983">
    <property type="term" value="F:protein dimerization activity"/>
    <property type="evidence" value="ECO:0007669"/>
    <property type="project" value="InterPro"/>
</dbReference>
<keyword evidence="9" id="KW-1133">Transmembrane helix</keyword>
<dbReference type="Gene3D" id="1.20.5.1930">
    <property type="match status" value="1"/>
</dbReference>
<keyword evidence="14" id="KW-1185">Reference proteome</keyword>